<dbReference type="PROSITE" id="PS50118">
    <property type="entry name" value="HMG_BOX_2"/>
    <property type="match status" value="2"/>
</dbReference>
<feature type="domain" description="HMG box" evidence="3">
    <location>
        <begin position="11"/>
        <end position="79"/>
    </location>
</feature>
<dbReference type="HOGENOM" id="CLU_489392_0_0_1"/>
<evidence type="ECO:0000256" key="2">
    <source>
        <dbReference type="SAM" id="MobiDB-lite"/>
    </source>
</evidence>
<keyword evidence="5" id="KW-1185">Reference proteome</keyword>
<dbReference type="KEGG" id="crq:GCK72_011188"/>
<dbReference type="Gene3D" id="1.10.30.10">
    <property type="entry name" value="High mobility group box domain"/>
    <property type="match status" value="2"/>
</dbReference>
<feature type="DNA-binding region" description="HMG box" evidence="1">
    <location>
        <begin position="78"/>
        <end position="146"/>
    </location>
</feature>
<dbReference type="EMBL" id="DS268643">
    <property type="protein sequence ID" value="EFO96519.1"/>
    <property type="molecule type" value="Genomic_DNA"/>
</dbReference>
<evidence type="ECO:0000259" key="3">
    <source>
        <dbReference type="PROSITE" id="PS50118"/>
    </source>
</evidence>
<sequence>MTKYIEVPDFEDVFKTAMTLFNEEKRPELIAQHPDLTEDKILKELRKLWKKATKEEKAPFDREATRQDSYRKRVYGHIKLPLTAYKIWFKENKEEYMRRDPGVKNRTLQKRMEVDWGYMSHEEKEPYFEQESIQRAEHTEACRKHKEHLIKSRAVIVESLDINEMADELNSLWEGIPEEERLRYMEESAEFEKENPYPTRQRKRKRPADVPPQSSKSSETRETPAPALVPAPFSLLTSLLSAEVPQASKFSETPVPAPVPFSLLANLLSNNNQPVDLEDIQPTSMAQQSSYPSAPTPHNYGYHPQNADMAWQQQSLSSESLSAPAPSDDAYQPQNPGFYWNSEPQITPVPYTLRVPLHNIEPSFIPTNGYAISQVSYVPLGNTNQPVPSEPATIHYDPSEPVPLENVEPTFMANQCTRNPPTHHTPLTSTSQPVFNNIQPSFEPRRHFSPPATPALHFTPLVSTNQPTPISDYCTSQTSSQPGPIPFVPLVSTYQSVPLHNDFSWKQQQPPSSSEHAAPVPNALRIQDDNLENLENIQPSFAPTDDFPWENALQTIL</sequence>
<dbReference type="Pfam" id="PF00505">
    <property type="entry name" value="HMG_box"/>
    <property type="match status" value="2"/>
</dbReference>
<keyword evidence="1" id="KW-0539">Nucleus</keyword>
<dbReference type="Proteomes" id="UP000008281">
    <property type="component" value="Unassembled WGS sequence"/>
</dbReference>
<feature type="domain" description="HMG box" evidence="3">
    <location>
        <begin position="78"/>
        <end position="146"/>
    </location>
</feature>
<feature type="region of interest" description="Disordered" evidence="2">
    <location>
        <begin position="187"/>
        <end position="226"/>
    </location>
</feature>
<reference evidence="4" key="1">
    <citation type="submission" date="2007-07" db="EMBL/GenBank/DDBJ databases">
        <title>PCAP assembly of the Caenorhabditis remanei genome.</title>
        <authorList>
            <consortium name="The Caenorhabditis remanei Sequencing Consortium"/>
            <person name="Wilson R.K."/>
        </authorList>
    </citation>
    <scope>NUCLEOTIDE SEQUENCE [LARGE SCALE GENOMIC DNA]</scope>
    <source>
        <strain evidence="4">PB4641</strain>
    </source>
</reference>
<dbReference type="CTD" id="9800543"/>
<dbReference type="OrthoDB" id="1919336at2759"/>
<dbReference type="SMART" id="SM00398">
    <property type="entry name" value="HMG"/>
    <property type="match status" value="2"/>
</dbReference>
<dbReference type="InterPro" id="IPR009071">
    <property type="entry name" value="HMG_box_dom"/>
</dbReference>
<organism evidence="5">
    <name type="scientific">Caenorhabditis remanei</name>
    <name type="common">Caenorhabditis vulgaris</name>
    <dbReference type="NCBI Taxonomy" id="31234"/>
    <lineage>
        <taxon>Eukaryota</taxon>
        <taxon>Metazoa</taxon>
        <taxon>Ecdysozoa</taxon>
        <taxon>Nematoda</taxon>
        <taxon>Chromadorea</taxon>
        <taxon>Rhabditida</taxon>
        <taxon>Rhabditina</taxon>
        <taxon>Rhabditomorpha</taxon>
        <taxon>Rhabditoidea</taxon>
        <taxon>Rhabditidae</taxon>
        <taxon>Peloderinae</taxon>
        <taxon>Caenorhabditis</taxon>
    </lineage>
</organism>
<dbReference type="STRING" id="31234.E3NFU2"/>
<evidence type="ECO:0000313" key="5">
    <source>
        <dbReference type="Proteomes" id="UP000008281"/>
    </source>
</evidence>
<dbReference type="GeneID" id="9800543"/>
<dbReference type="CDD" id="cd00084">
    <property type="entry name" value="HMG-box_SF"/>
    <property type="match status" value="1"/>
</dbReference>
<evidence type="ECO:0000256" key="1">
    <source>
        <dbReference type="PROSITE-ProRule" id="PRU00267"/>
    </source>
</evidence>
<dbReference type="SUPFAM" id="SSF47095">
    <property type="entry name" value="HMG-box"/>
    <property type="match status" value="2"/>
</dbReference>
<feature type="compositionally biased region" description="Polar residues" evidence="2">
    <location>
        <begin position="283"/>
        <end position="293"/>
    </location>
</feature>
<dbReference type="RefSeq" id="XP_003092730.2">
    <property type="nucleotide sequence ID" value="XM_003092682.2"/>
</dbReference>
<keyword evidence="1" id="KW-0238">DNA-binding</keyword>
<dbReference type="InterPro" id="IPR036910">
    <property type="entry name" value="HMG_box_dom_sf"/>
</dbReference>
<evidence type="ECO:0000313" key="4">
    <source>
        <dbReference type="EMBL" id="EFO96519.1"/>
    </source>
</evidence>
<dbReference type="InParanoid" id="E3NFU2"/>
<name>E3NFU2_CAERE</name>
<dbReference type="GO" id="GO:0003677">
    <property type="term" value="F:DNA binding"/>
    <property type="evidence" value="ECO:0007669"/>
    <property type="project" value="UniProtKB-UniRule"/>
</dbReference>
<dbReference type="AlphaFoldDB" id="E3NFU2"/>
<feature type="compositionally biased region" description="Low complexity" evidence="2">
    <location>
        <begin position="312"/>
        <end position="330"/>
    </location>
</feature>
<gene>
    <name evidence="4" type="ORF">CRE_24243</name>
</gene>
<proteinExistence type="predicted"/>
<dbReference type="GO" id="GO:0005634">
    <property type="term" value="C:nucleus"/>
    <property type="evidence" value="ECO:0007669"/>
    <property type="project" value="UniProtKB-UniRule"/>
</dbReference>
<feature type="region of interest" description="Disordered" evidence="2">
    <location>
        <begin position="283"/>
        <end position="342"/>
    </location>
</feature>
<feature type="DNA-binding region" description="HMG box" evidence="1">
    <location>
        <begin position="11"/>
        <end position="79"/>
    </location>
</feature>
<accession>E3NFU2</accession>
<protein>
    <recommendedName>
        <fullName evidence="3">HMG box domain-containing protein</fullName>
    </recommendedName>
</protein>